<dbReference type="InterPro" id="IPR033334">
    <property type="entry name" value="LNG1/2"/>
</dbReference>
<sequence>MAAKLLHSLTDDNPDLQKQIGCMTGIFQMFDRHHMIVSGRRISDQSHRRTLPRHSQFSSGSLEEDFINAYQRQPAEMSSNKNAAERQRFSTESSRASFSSSRSSSFSSVDYCRSAQPDPAYNDRITFPEAAFDDSHCSISPGLARQSADFRDIVKDSMIKETRGLSVKTSTREESMSRVGRDLKLSKTADGVRTSGSQNKRENLKESLKALSKLQGASWRNEEPQERQRLSDFGYRSKEASRDGMETSRFSFDSRETLSASKLRDLPRLSLDGRECVTRQGDCDSLSSSRLKASLMRSCSTNEKVQNLREASGTQQRRPPSVVAKLMGLTALPDATPASRQDTGLIKTQNAQDEFEASSLGKLISDSKPPSPKKEPDSPRWITSDMKPISSSRIPVEQAPWKNQDRGVGLLKQSSRRIRSPTRQSNPFPSVYSEIEKRFKDIEFNQSGKDLRALKQILESIHAKGLMEYGKQEQASNVATGKQESTVIKANQRPAQGAHLVEVIPKHDNSSSSRPLESPIVIMKPISRSPRSETSKSMYRDHAASSNEKSKSAQHSLRPQPQPKDNAASSPRNLGSVSPRMRLKKLESEKQNQAQSHSSDGGRHRGQASKLQTESGSPGGKSRPKYSGNDAQQNRTQICEILLDIKKLRSKANEASMLQASNASLDPKKDREVTRNMRSSKLNGSHSPSKRAPKQASSASNHSLNPRSLSVQLDEAAPEHPSPVSVLTTSPYMDDLATEEKLSMTPPEDVAEVSSAYKSSLSGDVAHFSEISRKKLLYVDSLVQKLKRLNSTHDESRTDYIALLSENTNPDHRYISEILLASGLLLREFGSNAKPFQLHPSGNLINPELFNVLEQTKSGAHQRVNQDIKCHRKLIFDAVNEILIKKLASNGSLADCNNTVKPQKLARKALSAQSLMKELCVEMERFQLKKKKKKGECKLEDEEEGDALRDVLREDVMHGSDGWSVFEGGMSEVVLDVERWLFKDLVNEIVISDAVAYRLRTKSASRGNRLLK</sequence>
<feature type="compositionally biased region" description="Basic and acidic residues" evidence="1">
    <location>
        <begin position="666"/>
        <end position="675"/>
    </location>
</feature>
<dbReference type="Gramene" id="Kaladp0094s0017.1.v1.1">
    <property type="protein sequence ID" value="Kaladp0094s0017.1.v1.1"/>
    <property type="gene ID" value="Kaladp0094s0017.v1.1"/>
</dbReference>
<name>A0A7N0V167_KALFE</name>
<dbReference type="Proteomes" id="UP000594263">
    <property type="component" value="Unplaced"/>
</dbReference>
<proteinExistence type="predicted"/>
<feature type="region of interest" description="Disordered" evidence="1">
    <location>
        <begin position="659"/>
        <end position="705"/>
    </location>
</feature>
<feature type="compositionally biased region" description="Polar residues" evidence="1">
    <location>
        <begin position="676"/>
        <end position="687"/>
    </location>
</feature>
<dbReference type="GO" id="GO:0051513">
    <property type="term" value="P:regulation of monopolar cell growth"/>
    <property type="evidence" value="ECO:0007669"/>
    <property type="project" value="InterPro"/>
</dbReference>
<evidence type="ECO:0000259" key="3">
    <source>
        <dbReference type="Pfam" id="PF14383"/>
    </source>
</evidence>
<feature type="compositionally biased region" description="Low complexity" evidence="1">
    <location>
        <begin position="90"/>
        <end position="108"/>
    </location>
</feature>
<dbReference type="PANTHER" id="PTHR31680">
    <property type="entry name" value="LONGIFOLIA PROTEIN"/>
    <property type="match status" value="1"/>
</dbReference>
<feature type="domain" description="DUF4378" evidence="2">
    <location>
        <begin position="811"/>
        <end position="988"/>
    </location>
</feature>
<accession>A0A7N0V167</accession>
<feature type="compositionally biased region" description="Polar residues" evidence="1">
    <location>
        <begin position="695"/>
        <end position="705"/>
    </location>
</feature>
<evidence type="ECO:0000313" key="4">
    <source>
        <dbReference type="EnsemblPlants" id="Kaladp0094s0017.1.v1.1"/>
    </source>
</evidence>
<dbReference type="OMA" id="HCEDQWN"/>
<evidence type="ECO:0008006" key="6">
    <source>
        <dbReference type="Google" id="ProtNLM"/>
    </source>
</evidence>
<evidence type="ECO:0000256" key="1">
    <source>
        <dbReference type="SAM" id="MobiDB-lite"/>
    </source>
</evidence>
<dbReference type="AlphaFoldDB" id="A0A7N0V167"/>
<organism evidence="4 5">
    <name type="scientific">Kalanchoe fedtschenkoi</name>
    <name type="common">Lavender scallops</name>
    <name type="synonym">South American air plant</name>
    <dbReference type="NCBI Taxonomy" id="63787"/>
    <lineage>
        <taxon>Eukaryota</taxon>
        <taxon>Viridiplantae</taxon>
        <taxon>Streptophyta</taxon>
        <taxon>Embryophyta</taxon>
        <taxon>Tracheophyta</taxon>
        <taxon>Spermatophyta</taxon>
        <taxon>Magnoliopsida</taxon>
        <taxon>eudicotyledons</taxon>
        <taxon>Gunneridae</taxon>
        <taxon>Pentapetalae</taxon>
        <taxon>Saxifragales</taxon>
        <taxon>Crassulaceae</taxon>
        <taxon>Kalanchoe</taxon>
    </lineage>
</organism>
<feature type="region of interest" description="Disordered" evidence="1">
    <location>
        <begin position="361"/>
        <end position="386"/>
    </location>
</feature>
<feature type="compositionally biased region" description="Polar residues" evidence="1">
    <location>
        <begin position="567"/>
        <end position="576"/>
    </location>
</feature>
<evidence type="ECO:0000259" key="2">
    <source>
        <dbReference type="Pfam" id="PF14309"/>
    </source>
</evidence>
<feature type="compositionally biased region" description="Basic and acidic residues" evidence="1">
    <location>
        <begin position="530"/>
        <end position="551"/>
    </location>
</feature>
<dbReference type="InterPro" id="IPR025486">
    <property type="entry name" value="DUF4378"/>
</dbReference>
<protein>
    <recommendedName>
        <fullName evidence="6">DUF4378 domain-containing protein</fullName>
    </recommendedName>
</protein>
<dbReference type="Pfam" id="PF14309">
    <property type="entry name" value="DUF4378"/>
    <property type="match status" value="1"/>
</dbReference>
<feature type="compositionally biased region" description="Basic and acidic residues" evidence="1">
    <location>
        <begin position="170"/>
        <end position="187"/>
    </location>
</feature>
<dbReference type="InterPro" id="IPR032795">
    <property type="entry name" value="DUF3741-assoc"/>
</dbReference>
<dbReference type="EnsemblPlants" id="Kaladp0094s0017.1.v1.1">
    <property type="protein sequence ID" value="Kaladp0094s0017.1.v1.1"/>
    <property type="gene ID" value="Kaladp0094s0017.v1.1"/>
</dbReference>
<reference evidence="4" key="1">
    <citation type="submission" date="2021-01" db="UniProtKB">
        <authorList>
            <consortium name="EnsemblPlants"/>
        </authorList>
    </citation>
    <scope>IDENTIFICATION</scope>
</reference>
<keyword evidence="5" id="KW-1185">Reference proteome</keyword>
<dbReference type="PANTHER" id="PTHR31680:SF4">
    <property type="entry name" value="LONGIFOLIA PROTEIN"/>
    <property type="match status" value="1"/>
</dbReference>
<feature type="region of interest" description="Disordered" evidence="1">
    <location>
        <begin position="504"/>
        <end position="633"/>
    </location>
</feature>
<feature type="region of interest" description="Disordered" evidence="1">
    <location>
        <begin position="301"/>
        <end position="320"/>
    </location>
</feature>
<dbReference type="Pfam" id="PF14383">
    <property type="entry name" value="VARLMGL"/>
    <property type="match status" value="1"/>
</dbReference>
<feature type="domain" description="DUF3741" evidence="3">
    <location>
        <begin position="316"/>
        <end position="335"/>
    </location>
</feature>
<evidence type="ECO:0000313" key="5">
    <source>
        <dbReference type="Proteomes" id="UP000594263"/>
    </source>
</evidence>
<feature type="region of interest" description="Disordered" evidence="1">
    <location>
        <begin position="73"/>
        <end position="112"/>
    </location>
</feature>
<feature type="region of interest" description="Disordered" evidence="1">
    <location>
        <begin position="165"/>
        <end position="204"/>
    </location>
</feature>